<dbReference type="RefSeq" id="WP_101192335.1">
    <property type="nucleotide sequence ID" value="NZ_JBICLX010000005.1"/>
</dbReference>
<name>A0A2I0CUT9_9PSED</name>
<gene>
    <name evidence="2" type="ORF">CW360_00220</name>
</gene>
<proteinExistence type="predicted"/>
<organism evidence="2 3">
    <name type="scientific">Pseudomonas fluvialis</name>
    <dbReference type="NCBI Taxonomy" id="1793966"/>
    <lineage>
        <taxon>Bacteria</taxon>
        <taxon>Pseudomonadati</taxon>
        <taxon>Pseudomonadota</taxon>
        <taxon>Gammaproteobacteria</taxon>
        <taxon>Pseudomonadales</taxon>
        <taxon>Pseudomonadaceae</taxon>
        <taxon>Pseudomonas</taxon>
    </lineage>
</organism>
<dbReference type="InterPro" id="IPR041916">
    <property type="entry name" value="Anti_sigma_zinc_sf"/>
</dbReference>
<dbReference type="Pfam" id="PF13490">
    <property type="entry name" value="zf-HC2"/>
    <property type="match status" value="1"/>
</dbReference>
<protein>
    <submittedName>
        <fullName evidence="2">Anti-sigma factor</fullName>
    </submittedName>
</protein>
<feature type="domain" description="Putative zinc-finger" evidence="1">
    <location>
        <begin position="4"/>
        <end position="38"/>
    </location>
</feature>
<accession>A0A2I0CUT9</accession>
<dbReference type="Gene3D" id="1.10.10.1320">
    <property type="entry name" value="Anti-sigma factor, zinc-finger domain"/>
    <property type="match status" value="1"/>
</dbReference>
<evidence type="ECO:0000313" key="2">
    <source>
        <dbReference type="EMBL" id="PKF73342.1"/>
    </source>
</evidence>
<dbReference type="Proteomes" id="UP000242861">
    <property type="component" value="Unassembled WGS sequence"/>
</dbReference>
<dbReference type="InterPro" id="IPR027383">
    <property type="entry name" value="Znf_put"/>
</dbReference>
<comment type="caution">
    <text evidence="2">The sequence shown here is derived from an EMBL/GenBank/DDBJ whole genome shotgun (WGS) entry which is preliminary data.</text>
</comment>
<reference evidence="3" key="1">
    <citation type="submission" date="2017-12" db="EMBL/GenBank/DDBJ databases">
        <authorList>
            <person name="Yu X.-Y."/>
        </authorList>
    </citation>
    <scope>NUCLEOTIDE SEQUENCE [LARGE SCALE GENOMIC DNA]</scope>
    <source>
        <strain evidence="3">ZYSR67-Z</strain>
    </source>
</reference>
<dbReference type="AlphaFoldDB" id="A0A2I0CUT9"/>
<evidence type="ECO:0000259" key="1">
    <source>
        <dbReference type="Pfam" id="PF13490"/>
    </source>
</evidence>
<dbReference type="EMBL" id="PIYS01000001">
    <property type="protein sequence ID" value="PKF73342.1"/>
    <property type="molecule type" value="Genomic_DNA"/>
</dbReference>
<evidence type="ECO:0000313" key="3">
    <source>
        <dbReference type="Proteomes" id="UP000242861"/>
    </source>
</evidence>
<sequence>MLTCKQLVALSSDLLDAQLSGRQRLAVQVHLMMCGRCRRFVRQMRLSQQLLRVWPEPVNPDTQALAERLAAMRRERR</sequence>